<feature type="compositionally biased region" description="Polar residues" evidence="1">
    <location>
        <begin position="12"/>
        <end position="21"/>
    </location>
</feature>
<evidence type="ECO:0000313" key="2">
    <source>
        <dbReference type="EMBL" id="ALG04395.1"/>
    </source>
</evidence>
<protein>
    <submittedName>
        <fullName evidence="2">Homeodomain transcription factor HD1</fullName>
    </submittedName>
</protein>
<feature type="region of interest" description="Disordered" evidence="1">
    <location>
        <begin position="1"/>
        <end position="22"/>
    </location>
</feature>
<dbReference type="GO" id="GO:0003677">
    <property type="term" value="F:DNA binding"/>
    <property type="evidence" value="ECO:0007669"/>
    <property type="project" value="UniProtKB-KW"/>
</dbReference>
<keyword evidence="2" id="KW-0238">DNA-binding</keyword>
<proteinExistence type="predicted"/>
<gene>
    <name evidence="2" type="primary">HD1</name>
</gene>
<keyword evidence="2" id="KW-0371">Homeobox</keyword>
<organism evidence="2">
    <name type="scientific">Leucosporidium yakuticum</name>
    <dbReference type="NCBI Taxonomy" id="231218"/>
    <lineage>
        <taxon>Eukaryota</taxon>
        <taxon>Fungi</taxon>
        <taxon>Dikarya</taxon>
        <taxon>Basidiomycota</taxon>
        <taxon>Pucciniomycotina</taxon>
        <taxon>Microbotryomycetes</taxon>
        <taxon>Leucosporidiales</taxon>
        <taxon>Leucosporidium</taxon>
    </lineage>
</organism>
<evidence type="ECO:0000256" key="1">
    <source>
        <dbReference type="SAM" id="MobiDB-lite"/>
    </source>
</evidence>
<accession>A0A0N9HEW5</accession>
<dbReference type="AlphaFoldDB" id="A0A0N9HEW5"/>
<reference evidence="2" key="1">
    <citation type="submission" date="2015-04" db="EMBL/GenBank/DDBJ databases">
        <title>Genomic Architecture Underlying Sex-Determination in the yeast Leucosporidium scottii: New Insights into the Evolution of Mating Systems in basidiomycetes.</title>
        <authorList>
            <person name="Maia T.M."/>
            <person name="Lopes S."/>
            <person name="Almeida J.M.G.C.F."/>
            <person name="Rosa L.H."/>
            <person name="Sampaio J.P."/>
            <person name="Goncalves P."/>
            <person name="Coelho M.A."/>
        </authorList>
    </citation>
    <scope>NUCLEOTIDE SEQUENCE</scope>
    <source>
        <strain evidence="2">CBS 8248</strain>
    </source>
</reference>
<sequence length="198" mass="21636">MPRFPSSHARTRTQPSSSPILSHSALAQPRKRLYVSAAYPHSRPVSMDAALRNEVLAAESSFLSAVVDEDRMAAFANEWQTTLERVNAALDAGILSRDTIKLCQAVMHSVFIVSSALQEGDRACASAVEGAAFDVQEYLKGHEGHAFAASSSVLCASHHKTSPSRQHHPSSAPNDLLAPYRRWFLDHFAHPYLTSADK</sequence>
<feature type="non-terminal residue" evidence="2">
    <location>
        <position position="198"/>
    </location>
</feature>
<name>A0A0N9HEW5_9BASI</name>
<dbReference type="EMBL" id="KR229951">
    <property type="protein sequence ID" value="ALG04395.1"/>
    <property type="molecule type" value="Genomic_DNA"/>
</dbReference>